<reference evidence="4" key="1">
    <citation type="journal article" date="2020" name="Genome Biol.">
        <title>Gamete binning: chromosome-level and haplotype-resolved genome assembly enabled by high-throughput single-cell sequencing of gamete genomes.</title>
        <authorList>
            <person name="Campoy J.A."/>
            <person name="Sun H."/>
            <person name="Goel M."/>
            <person name="Jiao W.-B."/>
            <person name="Folz-Donahue K."/>
            <person name="Wang N."/>
            <person name="Rubio M."/>
            <person name="Liu C."/>
            <person name="Kukat C."/>
            <person name="Ruiz D."/>
            <person name="Huettel B."/>
            <person name="Schneeberger K."/>
        </authorList>
    </citation>
    <scope>NUCLEOTIDE SEQUENCE [LARGE SCALE GENOMIC DNA]</scope>
    <source>
        <strain evidence="4">cv. Rojo Pasion</strain>
    </source>
</reference>
<dbReference type="Proteomes" id="UP000507222">
    <property type="component" value="Unassembled WGS sequence"/>
</dbReference>
<evidence type="ECO:0000313" key="3">
    <source>
        <dbReference type="Proteomes" id="UP000507222"/>
    </source>
</evidence>
<accession>A0A6J5W3H6</accession>
<proteinExistence type="predicted"/>
<dbReference type="EMBL" id="CAEKKB010000001">
    <property type="protein sequence ID" value="CAB4294417.1"/>
    <property type="molecule type" value="Genomic_DNA"/>
</dbReference>
<protein>
    <submittedName>
        <fullName evidence="2">Uncharacterized protein</fullName>
    </submittedName>
</protein>
<sequence length="72" mass="7977">MLASGHRASANAIALKAWHKKGCHKFTAVKLEIALKHLLWESCILDETSTWMGNILLDDLPGIARSRLILVV</sequence>
<evidence type="ECO:0000313" key="1">
    <source>
        <dbReference type="EMBL" id="CAB4263828.1"/>
    </source>
</evidence>
<reference evidence="2 3" key="2">
    <citation type="submission" date="2020-05" db="EMBL/GenBank/DDBJ databases">
        <authorList>
            <person name="Campoy J."/>
            <person name="Schneeberger K."/>
            <person name="Spophaly S."/>
        </authorList>
    </citation>
    <scope>NUCLEOTIDE SEQUENCE [LARGE SCALE GENOMIC DNA]</scope>
    <source>
        <strain evidence="2">PruArmRojPasFocal</strain>
    </source>
</reference>
<evidence type="ECO:0000313" key="4">
    <source>
        <dbReference type="Proteomes" id="UP000507245"/>
    </source>
</evidence>
<dbReference type="EMBL" id="CAEKDK010000001">
    <property type="protein sequence ID" value="CAB4263828.1"/>
    <property type="molecule type" value="Genomic_DNA"/>
</dbReference>
<dbReference type="Proteomes" id="UP000507245">
    <property type="component" value="Unassembled WGS sequence"/>
</dbReference>
<dbReference type="AlphaFoldDB" id="A0A6J5W3H6"/>
<organism evidence="2 4">
    <name type="scientific">Prunus armeniaca</name>
    <name type="common">Apricot</name>
    <name type="synonym">Armeniaca vulgaris</name>
    <dbReference type="NCBI Taxonomy" id="36596"/>
    <lineage>
        <taxon>Eukaryota</taxon>
        <taxon>Viridiplantae</taxon>
        <taxon>Streptophyta</taxon>
        <taxon>Embryophyta</taxon>
        <taxon>Tracheophyta</taxon>
        <taxon>Spermatophyta</taxon>
        <taxon>Magnoliopsida</taxon>
        <taxon>eudicotyledons</taxon>
        <taxon>Gunneridae</taxon>
        <taxon>Pentapetalae</taxon>
        <taxon>rosids</taxon>
        <taxon>fabids</taxon>
        <taxon>Rosales</taxon>
        <taxon>Rosaceae</taxon>
        <taxon>Amygdaloideae</taxon>
        <taxon>Amygdaleae</taxon>
        <taxon>Prunus</taxon>
    </lineage>
</organism>
<keyword evidence="4" id="KW-1185">Reference proteome</keyword>
<gene>
    <name evidence="1" type="ORF">CURHAP_LOCUS5011</name>
    <name evidence="2" type="ORF">ORAREDHAP_LOCUS5019</name>
</gene>
<name>A0A6J5W3H6_PRUAR</name>
<evidence type="ECO:0000313" key="2">
    <source>
        <dbReference type="EMBL" id="CAB4294417.1"/>
    </source>
</evidence>